<evidence type="ECO:0000313" key="8">
    <source>
        <dbReference type="EMBL" id="KAF2160196.1"/>
    </source>
</evidence>
<evidence type="ECO:0000256" key="5">
    <source>
        <dbReference type="ARBA" id="ARBA00023002"/>
    </source>
</evidence>
<comment type="cofactor">
    <cofactor evidence="1">
        <name>Fe(2+)</name>
        <dbReference type="ChEBI" id="CHEBI:29033"/>
    </cofactor>
</comment>
<sequence length="394" mass="44632">MAPGTLLPEPGFTIEKFEKGPKEEYNFGAIITGLDLNDVSDADIKHLRDAIWTHKAVVVKGQKDLDPKRHWELVTRFDPEAQQVHSHGDIKTFQSKGGMLSKQRQVHGIPGAENVRLIGKGPQGPDHYGLKDLNIKGLSHDWHAKPLPNEDFEQGFTRFQRWHIDAPLYDRDPAWFTTLRCLKQPKGEDVTIRWDDGSGHSMKSPPGRTAFWSSSQLYSLLSPDEQKMADHSWVEYWPHPYMAIENCKGNPNGLGLENQGKEHTIDEIGDFDESKVKKYPFVWVSPVTGEKAFQVHSICARKLYLRSGPDETPKVIDDLTEIRQFLADIQLRIMKPQYIFLPPVDEGDVLMWDNYGLFHSAVDYPLEKYGPRTMHQANIGASRGPVGPVPVPVA</sequence>
<proteinExistence type="inferred from homology"/>
<keyword evidence="6" id="KW-0408">Iron</keyword>
<keyword evidence="5" id="KW-0560">Oxidoreductase</keyword>
<dbReference type="SUPFAM" id="SSF51197">
    <property type="entry name" value="Clavaminate synthase-like"/>
    <property type="match status" value="1"/>
</dbReference>
<evidence type="ECO:0000256" key="1">
    <source>
        <dbReference type="ARBA" id="ARBA00001954"/>
    </source>
</evidence>
<dbReference type="Gene3D" id="3.60.130.10">
    <property type="entry name" value="Clavaminate synthase-like"/>
    <property type="match status" value="1"/>
</dbReference>
<organism evidence="8 9">
    <name type="scientific">Zasmidium cellare ATCC 36951</name>
    <dbReference type="NCBI Taxonomy" id="1080233"/>
    <lineage>
        <taxon>Eukaryota</taxon>
        <taxon>Fungi</taxon>
        <taxon>Dikarya</taxon>
        <taxon>Ascomycota</taxon>
        <taxon>Pezizomycotina</taxon>
        <taxon>Dothideomycetes</taxon>
        <taxon>Dothideomycetidae</taxon>
        <taxon>Mycosphaerellales</taxon>
        <taxon>Mycosphaerellaceae</taxon>
        <taxon>Zasmidium</taxon>
    </lineage>
</organism>
<dbReference type="PANTHER" id="PTHR43779">
    <property type="entry name" value="DIOXYGENASE RV0097-RELATED"/>
    <property type="match status" value="1"/>
</dbReference>
<dbReference type="Proteomes" id="UP000799537">
    <property type="component" value="Unassembled WGS sequence"/>
</dbReference>
<keyword evidence="3" id="KW-0479">Metal-binding</keyword>
<name>A0A6A6C475_ZASCE</name>
<dbReference type="OrthoDB" id="93019at2759"/>
<dbReference type="PANTHER" id="PTHR43779:SF2">
    <property type="entry name" value="ALPHA-KETOGLUTARATE-DEPENDENT XANTHINE DIOXYGENASE XAN1"/>
    <property type="match status" value="1"/>
</dbReference>
<keyword evidence="9" id="KW-1185">Reference proteome</keyword>
<feature type="domain" description="TauD/TfdA-like" evidence="7">
    <location>
        <begin position="27"/>
        <end position="376"/>
    </location>
</feature>
<dbReference type="Pfam" id="PF02668">
    <property type="entry name" value="TauD"/>
    <property type="match status" value="1"/>
</dbReference>
<reference evidence="8" key="1">
    <citation type="journal article" date="2020" name="Stud. Mycol.">
        <title>101 Dothideomycetes genomes: a test case for predicting lifestyles and emergence of pathogens.</title>
        <authorList>
            <person name="Haridas S."/>
            <person name="Albert R."/>
            <person name="Binder M."/>
            <person name="Bloem J."/>
            <person name="Labutti K."/>
            <person name="Salamov A."/>
            <person name="Andreopoulos B."/>
            <person name="Baker S."/>
            <person name="Barry K."/>
            <person name="Bills G."/>
            <person name="Bluhm B."/>
            <person name="Cannon C."/>
            <person name="Castanera R."/>
            <person name="Culley D."/>
            <person name="Daum C."/>
            <person name="Ezra D."/>
            <person name="Gonzalez J."/>
            <person name="Henrissat B."/>
            <person name="Kuo A."/>
            <person name="Liang C."/>
            <person name="Lipzen A."/>
            <person name="Lutzoni F."/>
            <person name="Magnuson J."/>
            <person name="Mondo S."/>
            <person name="Nolan M."/>
            <person name="Ohm R."/>
            <person name="Pangilinan J."/>
            <person name="Park H.-J."/>
            <person name="Ramirez L."/>
            <person name="Alfaro M."/>
            <person name="Sun H."/>
            <person name="Tritt A."/>
            <person name="Yoshinaga Y."/>
            <person name="Zwiers L.-H."/>
            <person name="Turgeon B."/>
            <person name="Goodwin S."/>
            <person name="Spatafora J."/>
            <person name="Crous P."/>
            <person name="Grigoriev I."/>
        </authorList>
    </citation>
    <scope>NUCLEOTIDE SEQUENCE</scope>
    <source>
        <strain evidence="8">ATCC 36951</strain>
    </source>
</reference>
<protein>
    <recommendedName>
        <fullName evidence="7">TauD/TfdA-like domain-containing protein</fullName>
    </recommendedName>
</protein>
<accession>A0A6A6C475</accession>
<evidence type="ECO:0000259" key="7">
    <source>
        <dbReference type="Pfam" id="PF02668"/>
    </source>
</evidence>
<keyword evidence="4" id="KW-0223">Dioxygenase</keyword>
<dbReference type="InterPro" id="IPR042098">
    <property type="entry name" value="TauD-like_sf"/>
</dbReference>
<gene>
    <name evidence="8" type="ORF">M409DRAFT_29279</name>
</gene>
<dbReference type="GeneID" id="54562664"/>
<evidence type="ECO:0000256" key="3">
    <source>
        <dbReference type="ARBA" id="ARBA00022723"/>
    </source>
</evidence>
<dbReference type="RefSeq" id="XP_033661085.1">
    <property type="nucleotide sequence ID" value="XM_033809392.1"/>
</dbReference>
<dbReference type="AlphaFoldDB" id="A0A6A6C475"/>
<evidence type="ECO:0000256" key="6">
    <source>
        <dbReference type="ARBA" id="ARBA00023004"/>
    </source>
</evidence>
<evidence type="ECO:0000256" key="2">
    <source>
        <dbReference type="ARBA" id="ARBA00005896"/>
    </source>
</evidence>
<evidence type="ECO:0000313" key="9">
    <source>
        <dbReference type="Proteomes" id="UP000799537"/>
    </source>
</evidence>
<dbReference type="InterPro" id="IPR003819">
    <property type="entry name" value="TauD/TfdA-like"/>
</dbReference>
<dbReference type="EMBL" id="ML993628">
    <property type="protein sequence ID" value="KAF2160196.1"/>
    <property type="molecule type" value="Genomic_DNA"/>
</dbReference>
<dbReference type="InterPro" id="IPR051178">
    <property type="entry name" value="TfdA_dioxygenase"/>
</dbReference>
<dbReference type="GO" id="GO:0046872">
    <property type="term" value="F:metal ion binding"/>
    <property type="evidence" value="ECO:0007669"/>
    <property type="project" value="UniProtKB-KW"/>
</dbReference>
<dbReference type="GO" id="GO:0051213">
    <property type="term" value="F:dioxygenase activity"/>
    <property type="evidence" value="ECO:0007669"/>
    <property type="project" value="UniProtKB-KW"/>
</dbReference>
<comment type="similarity">
    <text evidence="2">Belongs to the TfdA dioxygenase family.</text>
</comment>
<evidence type="ECO:0000256" key="4">
    <source>
        <dbReference type="ARBA" id="ARBA00022964"/>
    </source>
</evidence>